<keyword evidence="1 7" id="KW-0436">Ligase</keyword>
<dbReference type="GO" id="GO:0006422">
    <property type="term" value="P:aspartyl-tRNA aminoacylation"/>
    <property type="evidence" value="ECO:0007669"/>
    <property type="project" value="TreeGrafter"/>
</dbReference>
<organism evidence="7">
    <name type="scientific">bioreactor metagenome</name>
    <dbReference type="NCBI Taxonomy" id="1076179"/>
    <lineage>
        <taxon>unclassified sequences</taxon>
        <taxon>metagenomes</taxon>
        <taxon>ecological metagenomes</taxon>
    </lineage>
</organism>
<dbReference type="PANTHER" id="PTHR22594:SF5">
    <property type="entry name" value="ASPARTATE--TRNA LIGASE, MITOCHONDRIAL"/>
    <property type="match status" value="1"/>
</dbReference>
<evidence type="ECO:0000256" key="3">
    <source>
        <dbReference type="ARBA" id="ARBA00022840"/>
    </source>
</evidence>
<keyword evidence="2" id="KW-0547">Nucleotide-binding</keyword>
<evidence type="ECO:0000259" key="6">
    <source>
        <dbReference type="PROSITE" id="PS50862"/>
    </source>
</evidence>
<dbReference type="InterPro" id="IPR006195">
    <property type="entry name" value="aa-tRNA-synth_II"/>
</dbReference>
<dbReference type="PROSITE" id="PS50862">
    <property type="entry name" value="AA_TRNA_LIGASE_II"/>
    <property type="match status" value="1"/>
</dbReference>
<evidence type="ECO:0000256" key="2">
    <source>
        <dbReference type="ARBA" id="ARBA00022741"/>
    </source>
</evidence>
<gene>
    <name evidence="7" type="primary">aspS_41</name>
    <name evidence="7" type="ORF">SDC9_140210</name>
</gene>
<sequence length="158" mass="17609">MDWPLLEYDADAKRYTAMHHPFTRPNDEDLSKLAEHPEEVYAQAYDIVLNGYEIGGGSLRIHTREVQEQMFAALGFSKEEAEEEFGFLMDAFDYGFPPHGGIALGLDRLVMLLAGESNIREVIAFPKNGKAFDPMTNAPSEVSAAQLKELSLKIASLD</sequence>
<dbReference type="InterPro" id="IPR002312">
    <property type="entry name" value="Asp/Asn-tRNA-synth_IIb"/>
</dbReference>
<dbReference type="EC" id="6.1.1.12" evidence="7"/>
<evidence type="ECO:0000256" key="1">
    <source>
        <dbReference type="ARBA" id="ARBA00022598"/>
    </source>
</evidence>
<accession>A0A645DU75</accession>
<keyword evidence="4" id="KW-0648">Protein biosynthesis</keyword>
<protein>
    <submittedName>
        <fullName evidence="7">Aspartate--tRNA ligase</fullName>
        <ecNumber evidence="7">6.1.1.12</ecNumber>
    </submittedName>
</protein>
<dbReference type="InterPro" id="IPR004364">
    <property type="entry name" value="Aa-tRNA-synt_II"/>
</dbReference>
<dbReference type="PANTHER" id="PTHR22594">
    <property type="entry name" value="ASPARTYL/LYSYL-TRNA SYNTHETASE"/>
    <property type="match status" value="1"/>
</dbReference>
<keyword evidence="3" id="KW-0067">ATP-binding</keyword>
<dbReference type="InterPro" id="IPR045864">
    <property type="entry name" value="aa-tRNA-synth_II/BPL/LPL"/>
</dbReference>
<comment type="caution">
    <text evidence="7">The sequence shown here is derived from an EMBL/GenBank/DDBJ whole genome shotgun (WGS) entry which is preliminary data.</text>
</comment>
<evidence type="ECO:0000256" key="4">
    <source>
        <dbReference type="ARBA" id="ARBA00022917"/>
    </source>
</evidence>
<dbReference type="PRINTS" id="PR01042">
    <property type="entry name" value="TRNASYNTHASP"/>
</dbReference>
<dbReference type="EMBL" id="VSSQ01039928">
    <property type="protein sequence ID" value="MPM93074.1"/>
    <property type="molecule type" value="Genomic_DNA"/>
</dbReference>
<dbReference type="AlphaFoldDB" id="A0A645DU75"/>
<feature type="domain" description="Aminoacyl-transfer RNA synthetases class-II family profile" evidence="6">
    <location>
        <begin position="1"/>
        <end position="134"/>
    </location>
</feature>
<dbReference type="GO" id="GO:0004815">
    <property type="term" value="F:aspartate-tRNA ligase activity"/>
    <property type="evidence" value="ECO:0007669"/>
    <property type="project" value="UniProtKB-EC"/>
</dbReference>
<dbReference type="Pfam" id="PF00152">
    <property type="entry name" value="tRNA-synt_2"/>
    <property type="match status" value="1"/>
</dbReference>
<keyword evidence="5" id="KW-0030">Aminoacyl-tRNA synthetase</keyword>
<dbReference type="GO" id="GO:0005524">
    <property type="term" value="F:ATP binding"/>
    <property type="evidence" value="ECO:0007669"/>
    <property type="project" value="UniProtKB-KW"/>
</dbReference>
<name>A0A645DU75_9ZZZZ</name>
<dbReference type="SUPFAM" id="SSF55681">
    <property type="entry name" value="Class II aaRS and biotin synthetases"/>
    <property type="match status" value="1"/>
</dbReference>
<evidence type="ECO:0000256" key="5">
    <source>
        <dbReference type="ARBA" id="ARBA00023146"/>
    </source>
</evidence>
<dbReference type="Gene3D" id="3.30.930.10">
    <property type="entry name" value="Bira Bifunctional Protein, Domain 2"/>
    <property type="match status" value="1"/>
</dbReference>
<evidence type="ECO:0000313" key="7">
    <source>
        <dbReference type="EMBL" id="MPM93074.1"/>
    </source>
</evidence>
<proteinExistence type="predicted"/>
<reference evidence="7" key="1">
    <citation type="submission" date="2019-08" db="EMBL/GenBank/DDBJ databases">
        <authorList>
            <person name="Kucharzyk K."/>
            <person name="Murdoch R.W."/>
            <person name="Higgins S."/>
            <person name="Loffler F."/>
        </authorList>
    </citation>
    <scope>NUCLEOTIDE SEQUENCE</scope>
</reference>